<name>A0A147K998_9BACI</name>
<protein>
    <recommendedName>
        <fullName evidence="4">DUF3021 domain-containing protein</fullName>
    </recommendedName>
</protein>
<proteinExistence type="predicted"/>
<dbReference type="Pfam" id="PF10710">
    <property type="entry name" value="DUF2512"/>
    <property type="match status" value="1"/>
</dbReference>
<dbReference type="OrthoDB" id="2111682at2"/>
<feature type="transmembrane region" description="Helical" evidence="1">
    <location>
        <begin position="87"/>
        <end position="109"/>
    </location>
</feature>
<dbReference type="AlphaFoldDB" id="A0A147K998"/>
<dbReference type="RefSeq" id="WP_059350848.1">
    <property type="nucleotide sequence ID" value="NZ_LDYG01000025.1"/>
</dbReference>
<accession>A0A147K998</accession>
<keyword evidence="1" id="KW-0812">Transmembrane</keyword>
<organism evidence="2 3">
    <name type="scientific">Bacillus coahuilensis p1.1.43</name>
    <dbReference type="NCBI Taxonomy" id="1150625"/>
    <lineage>
        <taxon>Bacteria</taxon>
        <taxon>Bacillati</taxon>
        <taxon>Bacillota</taxon>
        <taxon>Bacilli</taxon>
        <taxon>Bacillales</taxon>
        <taxon>Bacillaceae</taxon>
        <taxon>Bacillus</taxon>
    </lineage>
</organism>
<sequence>MNTLRLLSIKFVLSLVVYAISLDLFFEASLAQVVSFSVLSTILTYLTGIVILLKRLGSNSTLIVHFFTVYSIIWIFGGILLESYMQIAWGSITAAILLTLSEVFIYSYVVSFQTVKEKVTRNYKQVAFPYVTEMADELEVKIKKKDDENP</sequence>
<evidence type="ECO:0000313" key="3">
    <source>
        <dbReference type="Proteomes" id="UP000074108"/>
    </source>
</evidence>
<dbReference type="InterPro" id="IPR019649">
    <property type="entry name" value="DUF2512"/>
</dbReference>
<dbReference type="EMBL" id="LDYG01000025">
    <property type="protein sequence ID" value="KUP06917.1"/>
    <property type="molecule type" value="Genomic_DNA"/>
</dbReference>
<feature type="transmembrane region" description="Helical" evidence="1">
    <location>
        <begin position="32"/>
        <end position="53"/>
    </location>
</feature>
<evidence type="ECO:0000313" key="2">
    <source>
        <dbReference type="EMBL" id="KUP06917.1"/>
    </source>
</evidence>
<feature type="transmembrane region" description="Helical" evidence="1">
    <location>
        <begin position="7"/>
        <end position="26"/>
    </location>
</feature>
<keyword evidence="1" id="KW-1133">Transmembrane helix</keyword>
<gene>
    <name evidence="2" type="ORF">Q75_06815</name>
</gene>
<reference evidence="2 3" key="1">
    <citation type="journal article" date="2016" name="Front. Microbiol.">
        <title>Microevolution Analysis of Bacillus coahuilensis Unveils Differences in Phosphorus Acquisition Strategies and Their Regulation.</title>
        <authorList>
            <person name="Gomez-Lunar Z."/>
            <person name="Hernandez-Gonzalez I."/>
            <person name="Rodriguez-Torres M.D."/>
            <person name="Souza V."/>
            <person name="Olmedo-Alvarez G."/>
        </authorList>
    </citation>
    <scope>NUCLEOTIDE SEQUENCE [LARGE SCALE GENOMIC DNA]</scope>
    <source>
        <strain evidence="3">p1.1.43</strain>
    </source>
</reference>
<dbReference type="PATRIC" id="fig|1150625.3.peg.1429"/>
<dbReference type="Proteomes" id="UP000074108">
    <property type="component" value="Unassembled WGS sequence"/>
</dbReference>
<comment type="caution">
    <text evidence="2">The sequence shown here is derived from an EMBL/GenBank/DDBJ whole genome shotgun (WGS) entry which is preliminary data.</text>
</comment>
<feature type="transmembrane region" description="Helical" evidence="1">
    <location>
        <begin position="62"/>
        <end position="81"/>
    </location>
</feature>
<evidence type="ECO:0000256" key="1">
    <source>
        <dbReference type="SAM" id="Phobius"/>
    </source>
</evidence>
<evidence type="ECO:0008006" key="4">
    <source>
        <dbReference type="Google" id="ProtNLM"/>
    </source>
</evidence>
<keyword evidence="3" id="KW-1185">Reference proteome</keyword>
<keyword evidence="1" id="KW-0472">Membrane</keyword>